<dbReference type="RefSeq" id="YP_010655696.1">
    <property type="nucleotide sequence ID" value="NC_070830.1"/>
</dbReference>
<organism evidence="1 2">
    <name type="scientific">Streptomyces phage KimJongPhill</name>
    <dbReference type="NCBI Taxonomy" id="2848886"/>
    <lineage>
        <taxon>Viruses</taxon>
        <taxon>Duplodnaviria</taxon>
        <taxon>Heunggongvirae</taxon>
        <taxon>Uroviricota</taxon>
        <taxon>Caudoviricetes</taxon>
        <taxon>Zukovirus</taxon>
        <taxon>Zukovirus phill</taxon>
    </lineage>
</organism>
<dbReference type="EMBL" id="MW822144">
    <property type="protein sequence ID" value="QWT29871.1"/>
    <property type="molecule type" value="Genomic_DNA"/>
</dbReference>
<proteinExistence type="predicted"/>
<reference evidence="1" key="1">
    <citation type="submission" date="2021-03" db="EMBL/GenBank/DDBJ databases">
        <authorList>
            <person name="Alqahtani R."/>
            <person name="Behailu E."/>
            <person name="Cappabianca D.W."/>
            <person name="Csanadi-Schwartz K.M."/>
            <person name="Dalal A.S."/>
            <person name="Fahim M.S."/>
            <person name="Franklin J.M."/>
            <person name="Gluckman M.H."/>
            <person name="Levine C.J."/>
            <person name="Martin N."/>
            <person name="Milza N."/>
            <person name="Najmabadi R."/>
            <person name="Newman A.M."/>
            <person name="Pajunar M."/>
            <person name="Qalawee I."/>
            <person name="Rizvi A."/>
            <person name="Samuel A."/>
            <person name="Smith A."/>
            <person name="Swann F.E."/>
            <person name="Sweeney P."/>
            <person name="Torres N.R."/>
            <person name="Ventrone L."/>
            <person name="Ventura L."/>
            <person name="Wroe M."/>
            <person name="Acquaye N.A."/>
            <person name="Agnes T.J."/>
            <person name="Ahmed A."/>
            <person name="Ahmed S."/>
            <person name="Amodu B.A."/>
            <person name="Arefeayne N.F."/>
            <person name="Asamoah-Frimpong E.A."/>
            <person name="Attaran A."/>
            <person name="Barragan J.M."/>
            <person name="Baumgarten L.N."/>
            <person name="Berhane B."/>
            <person name="Beyene A."/>
            <person name="Bhattarai B."/>
            <person name="Biondokin D.V."/>
            <person name="Boone B.K."/>
            <person name="Burney S.Z."/>
            <person name="Cayanan J.-R.T."/>
            <person name="Cesta G."/>
            <person name="Chang J."/>
            <person name="Chavez J."/>
            <person name="Chorbajian C."/>
            <person name="Christian S."/>
            <person name="Corns J.R."/>
            <person name="Corns N.R."/>
            <person name="Cowan J.T."/>
            <person name="Coyne C."/>
            <person name="Dadzie B."/>
            <person name="Datu D.-L.V."/>
            <person name="Deng B.C."/>
            <person name="Der L."/>
            <person name="Dickerson K."/>
            <person name="Dozier E."/>
            <person name="Egbunine A.O."/>
            <person name="Farooq M."/>
            <person name="Fonge A.E."/>
            <person name="Ghomsi-Nono M.P."/>
            <person name="Giampietro H."/>
            <person name="Gunnison R.P."/>
            <person name="Han S.H."/>
            <person name="Hennigan A.J."/>
            <person name="Hong A.N."/>
            <person name="Ijomor E.C."/>
            <person name="Jalali A."/>
            <person name="Jamil T.Z."/>
            <person name="Jenkins C.R."/>
            <person name="Joseph M.A."/>
            <person name="Jowanowitch O.J."/>
            <person name="Kang D."/>
            <person name="Khan A."/>
            <person name="Khan Z.K."/>
            <person name="Kiewe T."/>
            <person name="Kjerulf A.B."/>
            <person name="Kolosey V."/>
            <person name="Kurup M."/>
            <person name="Lee V.H."/>
            <person name="Llontop-Maldonado V."/>
            <person name="Long P."/>
            <person name="Lu N."/>
            <person name="Majekodunmi A."/>
            <person name="Malik H.W."/>
            <person name="Marcellino S.C."/>
            <person name="Martinez L.A."/>
            <person name="Meher F.N."/>
            <person name="Michelin M.A."/>
            <person name="Mitchell K.G."/>
            <person name="Mullens W.J."/>
            <person name="Nwakama C."/>
            <person name="Nwosu F.T."/>
            <person name="Oboh E.C."/>
            <person name="Odujinrin O."/>
            <person name="Ogunsan O."/>
            <person name="O'Neill K."/>
            <person name="Oxlaj J.A."/>
            <person name="Patel A.K."/>
            <person name="Patel B.R."/>
            <person name="Pham Q."/>
            <person name="Porter J."/>
            <person name="Portes J."/>
            <person name="Prokopenko A."/>
            <person name="Quraishi M."/>
            <person name="Qureshi M.-A."/>
            <person name="Rivera A."/>
            <person name="Rubalsky V."/>
            <person name="Saikali Y."/>
            <person name="Saqaf K."/>
            <person name="Saroya S.R."/>
            <person name="Seas A."/>
            <person name="Shadrick R.E."/>
            <person name="Sharda N."/>
            <person name="Sigindere M.T."/>
            <person name="Simbi V.G."/>
            <person name="Thuzar C."/>
            <person name="Tran K."/>
            <person name="Tran V.D."/>
            <person name="Trang W."/>
            <person name="Vaishnav N."/>
            <person name="Vuong K."/>
            <person name="Walker C."/>
            <person name="Wallace S.A."/>
            <person name="Warfield J.C."/>
            <person name="Wikina T."/>
            <person name="Wobbeking F.T."/>
            <person name="Worrent L.D."/>
            <person name="Yan T."/>
            <person name="Zehra A."/>
            <person name="Avazpour P."/>
            <person name="Kim F.M."/>
            <person name="Mason K."/>
            <person name="Nguyen D.A."/>
            <person name="Pettit S.M."/>
            <person name="Zhou O.J."/>
            <person name="Brissett D.L."/>
            <person name="Gualtieri C."/>
            <person name="Hufford T.M."/>
            <person name="Ko J.M."/>
            <person name="Novak J.K."/>
            <person name="Smith Z.M."/>
            <person name="Mayer-Bacon C."/>
            <person name="Erill I."/>
            <person name="Caruso S.M."/>
            <person name="Garlena R.A."/>
            <person name="Russell D.A."/>
            <person name="Pope W.H."/>
            <person name="Jacobs-Sera D."/>
            <person name="Hatfull G.F."/>
        </authorList>
    </citation>
    <scope>NUCLEOTIDE SEQUENCE</scope>
</reference>
<sequence length="167" mass="18616">MTTNKSTHARCFHPNTKAARAKCRRDAAKVAAVFAAADAEWEAEMAPIRAREAAEKIWNEEFPKFCSAHQGSAHQNADDTAHEEGFEVYSERWYECAVSTLHHARDTAEHVMNPMDPEPGQSLMIAGGTDYLWVESVKWGEGVADEVTVIDREGNHSVIKPGQIETY</sequence>
<dbReference type="GeneID" id="77931562"/>
<keyword evidence="2" id="KW-1185">Reference proteome</keyword>
<dbReference type="Proteomes" id="UP000683386">
    <property type="component" value="Segment"/>
</dbReference>
<name>A0A8F2IWF0_9CAUD</name>
<dbReference type="KEGG" id="vg:77931562"/>
<evidence type="ECO:0000313" key="2">
    <source>
        <dbReference type="Proteomes" id="UP000683386"/>
    </source>
</evidence>
<protein>
    <submittedName>
        <fullName evidence="1">Uncharacterized protein</fullName>
    </submittedName>
</protein>
<gene>
    <name evidence="1" type="primary">90</name>
    <name evidence="1" type="ORF">SEA_KIMJONGPHILL_90</name>
</gene>
<accession>A0A8F2IWF0</accession>
<evidence type="ECO:0000313" key="1">
    <source>
        <dbReference type="EMBL" id="QWT29871.1"/>
    </source>
</evidence>